<comment type="similarity">
    <text evidence="2 13">Belongs to the thiolase-like superfamily. FabH family.</text>
</comment>
<evidence type="ECO:0000256" key="4">
    <source>
        <dbReference type="ARBA" id="ARBA00022490"/>
    </source>
</evidence>
<keyword evidence="6 13" id="KW-0808">Transferase</keyword>
<dbReference type="PANTHER" id="PTHR34069">
    <property type="entry name" value="3-OXOACYL-[ACYL-CARRIER-PROTEIN] SYNTHASE 3"/>
    <property type="match status" value="1"/>
</dbReference>
<dbReference type="Gene3D" id="3.40.47.10">
    <property type="match status" value="1"/>
</dbReference>
<comment type="subcellular location">
    <subcellularLocation>
        <location evidence="13">Cytoplasm</location>
    </subcellularLocation>
</comment>
<evidence type="ECO:0000259" key="15">
    <source>
        <dbReference type="Pfam" id="PF08545"/>
    </source>
</evidence>
<dbReference type="FunFam" id="3.40.47.10:FF:000004">
    <property type="entry name" value="3-oxoacyl-[acyl-carrier-protein] synthase 3"/>
    <property type="match status" value="1"/>
</dbReference>
<evidence type="ECO:0000259" key="14">
    <source>
        <dbReference type="Pfam" id="PF08541"/>
    </source>
</evidence>
<evidence type="ECO:0000256" key="8">
    <source>
        <dbReference type="ARBA" id="ARBA00023098"/>
    </source>
</evidence>
<feature type="active site" evidence="13">
    <location>
        <position position="116"/>
    </location>
</feature>
<dbReference type="GO" id="GO:0006633">
    <property type="term" value="P:fatty acid biosynthetic process"/>
    <property type="evidence" value="ECO:0007669"/>
    <property type="project" value="UniProtKB-UniRule"/>
</dbReference>
<dbReference type="PANTHER" id="PTHR34069:SF2">
    <property type="entry name" value="BETA-KETOACYL-[ACYL-CARRIER-PROTEIN] SYNTHASE III"/>
    <property type="match status" value="1"/>
</dbReference>
<dbReference type="InterPro" id="IPR004655">
    <property type="entry name" value="FabH"/>
</dbReference>
<comment type="catalytic activity">
    <reaction evidence="12">
        <text>malonyl-[ACP] + acetyl-CoA + H(+) = 3-oxobutanoyl-[ACP] + CO2 + CoA</text>
        <dbReference type="Rhea" id="RHEA:12080"/>
        <dbReference type="Rhea" id="RHEA-COMP:9623"/>
        <dbReference type="Rhea" id="RHEA-COMP:9625"/>
        <dbReference type="ChEBI" id="CHEBI:15378"/>
        <dbReference type="ChEBI" id="CHEBI:16526"/>
        <dbReference type="ChEBI" id="CHEBI:57287"/>
        <dbReference type="ChEBI" id="CHEBI:57288"/>
        <dbReference type="ChEBI" id="CHEBI:78449"/>
        <dbReference type="ChEBI" id="CHEBI:78450"/>
        <dbReference type="EC" id="2.3.1.180"/>
    </reaction>
    <physiologicalReaction direction="left-to-right" evidence="12">
        <dbReference type="Rhea" id="RHEA:12081"/>
    </physiologicalReaction>
</comment>
<dbReference type="GO" id="GO:0044550">
    <property type="term" value="P:secondary metabolite biosynthetic process"/>
    <property type="evidence" value="ECO:0007669"/>
    <property type="project" value="TreeGrafter"/>
</dbReference>
<keyword evidence="8 13" id="KW-0443">Lipid metabolism</keyword>
<dbReference type="Pfam" id="PF08541">
    <property type="entry name" value="ACP_syn_III_C"/>
    <property type="match status" value="1"/>
</dbReference>
<feature type="region of interest" description="ACP-binding" evidence="13">
    <location>
        <begin position="256"/>
        <end position="260"/>
    </location>
</feature>
<comment type="domain">
    <text evidence="13">The last Arg residue of the ACP-binding site is essential for the weak association between ACP/AcpP and FabH.</text>
</comment>
<accession>A0A9D9DT65</accession>
<evidence type="ECO:0000256" key="1">
    <source>
        <dbReference type="ARBA" id="ARBA00005194"/>
    </source>
</evidence>
<feature type="active site" evidence="13">
    <location>
        <position position="285"/>
    </location>
</feature>
<feature type="active site" evidence="13">
    <location>
        <position position="255"/>
    </location>
</feature>
<evidence type="ECO:0000256" key="6">
    <source>
        <dbReference type="ARBA" id="ARBA00022679"/>
    </source>
</evidence>
<dbReference type="GO" id="GO:0033818">
    <property type="term" value="F:beta-ketoacyl-acyl-carrier-protein synthase III activity"/>
    <property type="evidence" value="ECO:0007669"/>
    <property type="project" value="UniProtKB-UniRule"/>
</dbReference>
<proteinExistence type="inferred from homology"/>
<keyword evidence="11 13" id="KW-0012">Acyltransferase</keyword>
<feature type="domain" description="Beta-ketoacyl-[acyl-carrier-protein] synthase III N-terminal" evidence="15">
    <location>
        <begin position="110"/>
        <end position="188"/>
    </location>
</feature>
<protein>
    <recommendedName>
        <fullName evidence="3 13">Beta-ketoacyl-[acyl-carrier-protein] synthase III</fullName>
        <shortName evidence="13">Beta-ketoacyl-ACP synthase III</shortName>
        <shortName evidence="13">KAS III</shortName>
        <ecNumber evidence="3 13">2.3.1.180</ecNumber>
    </recommendedName>
    <alternativeName>
        <fullName evidence="13">3-oxoacyl-[acyl-carrier-protein] synthase 3</fullName>
    </alternativeName>
    <alternativeName>
        <fullName evidence="13">3-oxoacyl-[acyl-carrier-protein] synthase III</fullName>
    </alternativeName>
</protein>
<comment type="function">
    <text evidence="13">Catalyzes the condensation reaction of fatty acid synthesis by the addition to an acyl acceptor of two carbons from malonyl-ACP. Catalyzes the first condensation reaction which initiates fatty acid synthesis and may therefore play a role in governing the total rate of fatty acid production. Possesses both acetoacetyl-ACP synthase and acetyl transacylase activities. Its substrate specificity determines the biosynthesis of branched-chain and/or straight-chain of fatty acids.</text>
</comment>
<dbReference type="Pfam" id="PF08545">
    <property type="entry name" value="ACP_syn_III"/>
    <property type="match status" value="1"/>
</dbReference>
<dbReference type="NCBIfam" id="TIGR00747">
    <property type="entry name" value="fabH"/>
    <property type="match status" value="1"/>
</dbReference>
<keyword evidence="10 13" id="KW-0511">Multifunctional enzyme</keyword>
<evidence type="ECO:0000256" key="11">
    <source>
        <dbReference type="ARBA" id="ARBA00023315"/>
    </source>
</evidence>
<evidence type="ECO:0000256" key="10">
    <source>
        <dbReference type="ARBA" id="ARBA00023268"/>
    </source>
</evidence>
<dbReference type="Proteomes" id="UP000823612">
    <property type="component" value="Unassembled WGS sequence"/>
</dbReference>
<dbReference type="AlphaFoldDB" id="A0A9D9DT65"/>
<dbReference type="SUPFAM" id="SSF53901">
    <property type="entry name" value="Thiolase-like"/>
    <property type="match status" value="1"/>
</dbReference>
<gene>
    <name evidence="13" type="primary">fabH</name>
    <name evidence="16" type="ORF">IAB08_07310</name>
</gene>
<keyword evidence="9 13" id="KW-0275">Fatty acid biosynthesis</keyword>
<feature type="domain" description="Beta-ketoacyl-[acyl-carrier-protein] synthase III C-terminal" evidence="14">
    <location>
        <begin position="241"/>
        <end position="326"/>
    </location>
</feature>
<dbReference type="HAMAP" id="MF_01815">
    <property type="entry name" value="FabH"/>
    <property type="match status" value="1"/>
</dbReference>
<evidence type="ECO:0000313" key="16">
    <source>
        <dbReference type="EMBL" id="MBO8433083.1"/>
    </source>
</evidence>
<dbReference type="GO" id="GO:0005737">
    <property type="term" value="C:cytoplasm"/>
    <property type="evidence" value="ECO:0007669"/>
    <property type="project" value="UniProtKB-SubCell"/>
</dbReference>
<sequence length="328" mass="36396">MEKIHAIITGVGAYLPDYVLTNEELSRMVDTSDEWIMERIGIKERRIQRERGKATSDMGVEAVRDLFSKTGTKPEEVDLLICATVTPDMRFPATSCLIADKLGIRNAFAFDLSSGCSGFVYALSTAARYVESGRYKKVVLVGAEKMSSMIDYTDRATCPIFGDGAGAVLLEPTTEEYGVLDEVMGTDGCGAKHLHMKAGGSLFPPTHETVDKRWHYVYQEGQAVFKWAVVKMADVAEAVVKRNNLDPSKVWIAPHQANLRIINAVQRRLGVSAEQVMINIDRYGNTTAATIPLLLWEWEKKLKKGDDIVVCAFGAGFSWGAIWLKWAY</sequence>
<evidence type="ECO:0000256" key="9">
    <source>
        <dbReference type="ARBA" id="ARBA00023160"/>
    </source>
</evidence>
<evidence type="ECO:0000256" key="7">
    <source>
        <dbReference type="ARBA" id="ARBA00022832"/>
    </source>
</evidence>
<comment type="pathway">
    <text evidence="1 13">Lipid metabolism; fatty acid biosynthesis.</text>
</comment>
<comment type="caution">
    <text evidence="16">The sequence shown here is derived from an EMBL/GenBank/DDBJ whole genome shotgun (WGS) entry which is preliminary data.</text>
</comment>
<dbReference type="CDD" id="cd00830">
    <property type="entry name" value="KAS_III"/>
    <property type="match status" value="1"/>
</dbReference>
<evidence type="ECO:0000256" key="13">
    <source>
        <dbReference type="HAMAP-Rule" id="MF_01815"/>
    </source>
</evidence>
<organism evidence="16 17">
    <name type="scientific">Candidatus Pullibacteroides excrementavium</name>
    <dbReference type="NCBI Taxonomy" id="2840905"/>
    <lineage>
        <taxon>Bacteria</taxon>
        <taxon>Pseudomonadati</taxon>
        <taxon>Bacteroidota</taxon>
        <taxon>Bacteroidia</taxon>
        <taxon>Bacteroidales</taxon>
        <taxon>Candidatus Pullibacteroides</taxon>
    </lineage>
</organism>
<evidence type="ECO:0000313" key="17">
    <source>
        <dbReference type="Proteomes" id="UP000823612"/>
    </source>
</evidence>
<reference evidence="16" key="1">
    <citation type="submission" date="2020-10" db="EMBL/GenBank/DDBJ databases">
        <authorList>
            <person name="Gilroy R."/>
        </authorList>
    </citation>
    <scope>NUCLEOTIDE SEQUENCE</scope>
    <source>
        <strain evidence="16">2889</strain>
    </source>
</reference>
<evidence type="ECO:0000256" key="3">
    <source>
        <dbReference type="ARBA" id="ARBA00012333"/>
    </source>
</evidence>
<dbReference type="EMBL" id="JADIMZ010000108">
    <property type="protein sequence ID" value="MBO8433083.1"/>
    <property type="molecule type" value="Genomic_DNA"/>
</dbReference>
<dbReference type="InterPro" id="IPR013747">
    <property type="entry name" value="ACP_syn_III_C"/>
</dbReference>
<evidence type="ECO:0000256" key="2">
    <source>
        <dbReference type="ARBA" id="ARBA00008642"/>
    </source>
</evidence>
<dbReference type="GO" id="GO:0004315">
    <property type="term" value="F:3-oxoacyl-[acyl-carrier-protein] synthase activity"/>
    <property type="evidence" value="ECO:0007669"/>
    <property type="project" value="InterPro"/>
</dbReference>
<name>A0A9D9DT65_9BACT</name>
<evidence type="ECO:0000256" key="5">
    <source>
        <dbReference type="ARBA" id="ARBA00022516"/>
    </source>
</evidence>
<evidence type="ECO:0000256" key="12">
    <source>
        <dbReference type="ARBA" id="ARBA00051096"/>
    </source>
</evidence>
<dbReference type="NCBIfam" id="NF006829">
    <property type="entry name" value="PRK09352.1"/>
    <property type="match status" value="1"/>
</dbReference>
<reference evidence="16" key="2">
    <citation type="journal article" date="2021" name="PeerJ">
        <title>Extensive microbial diversity within the chicken gut microbiome revealed by metagenomics and culture.</title>
        <authorList>
            <person name="Gilroy R."/>
            <person name="Ravi A."/>
            <person name="Getino M."/>
            <person name="Pursley I."/>
            <person name="Horton D.L."/>
            <person name="Alikhan N.F."/>
            <person name="Baker D."/>
            <person name="Gharbi K."/>
            <person name="Hall N."/>
            <person name="Watson M."/>
            <person name="Adriaenssens E.M."/>
            <person name="Foster-Nyarko E."/>
            <person name="Jarju S."/>
            <person name="Secka A."/>
            <person name="Antonio M."/>
            <person name="Oren A."/>
            <person name="Chaudhuri R.R."/>
            <person name="La Ragione R."/>
            <person name="Hildebrand F."/>
            <person name="Pallen M.J."/>
        </authorList>
    </citation>
    <scope>NUCLEOTIDE SEQUENCE</scope>
    <source>
        <strain evidence="16">2889</strain>
    </source>
</reference>
<dbReference type="EC" id="2.3.1.180" evidence="3 13"/>
<dbReference type="InterPro" id="IPR013751">
    <property type="entry name" value="ACP_syn_III_N"/>
</dbReference>
<keyword evidence="7 13" id="KW-0276">Fatty acid metabolism</keyword>
<dbReference type="InterPro" id="IPR016039">
    <property type="entry name" value="Thiolase-like"/>
</dbReference>
<comment type="subunit">
    <text evidence="13">Homodimer.</text>
</comment>
<keyword evidence="4 13" id="KW-0963">Cytoplasm</keyword>
<keyword evidence="5 13" id="KW-0444">Lipid biosynthesis</keyword>